<dbReference type="PANTHER" id="PTHR13325:SF3">
    <property type="entry name" value="MEMBRANE-BOUND TRANSCRIPTION FACTOR SITE-2 PROTEASE"/>
    <property type="match status" value="1"/>
</dbReference>
<dbReference type="GO" id="GO:0005737">
    <property type="term" value="C:cytoplasm"/>
    <property type="evidence" value="ECO:0007669"/>
    <property type="project" value="TreeGrafter"/>
</dbReference>
<keyword evidence="1" id="KW-0812">Transmembrane</keyword>
<gene>
    <name evidence="2" type="ORF">I3842_09G140800</name>
</gene>
<evidence type="ECO:0000256" key="1">
    <source>
        <dbReference type="SAM" id="Phobius"/>
    </source>
</evidence>
<feature type="transmembrane region" description="Helical" evidence="1">
    <location>
        <begin position="144"/>
        <end position="171"/>
    </location>
</feature>
<dbReference type="GO" id="GO:1905897">
    <property type="term" value="P:regulation of response to endoplasmic reticulum stress"/>
    <property type="evidence" value="ECO:0007669"/>
    <property type="project" value="TreeGrafter"/>
</dbReference>
<protein>
    <recommendedName>
        <fullName evidence="4">Endopeptidase S2P</fullName>
    </recommendedName>
</protein>
<dbReference type="GO" id="GO:0031293">
    <property type="term" value="P:membrane protein intracellular domain proteolysis"/>
    <property type="evidence" value="ECO:0007669"/>
    <property type="project" value="TreeGrafter"/>
</dbReference>
<dbReference type="InterPro" id="IPR001193">
    <property type="entry name" value="MBTPS2"/>
</dbReference>
<dbReference type="GO" id="GO:0004222">
    <property type="term" value="F:metalloendopeptidase activity"/>
    <property type="evidence" value="ECO:0007669"/>
    <property type="project" value="InterPro"/>
</dbReference>
<evidence type="ECO:0000313" key="2">
    <source>
        <dbReference type="EMBL" id="KAG6696292.1"/>
    </source>
</evidence>
<name>A0A922J7T3_CARIL</name>
<comment type="caution">
    <text evidence="2">The sequence shown here is derived from an EMBL/GenBank/DDBJ whole genome shotgun (WGS) entry which is preliminary data.</text>
</comment>
<proteinExistence type="predicted"/>
<dbReference type="EMBL" id="CM031833">
    <property type="protein sequence ID" value="KAG6696292.1"/>
    <property type="molecule type" value="Genomic_DNA"/>
</dbReference>
<feature type="transmembrane region" description="Helical" evidence="1">
    <location>
        <begin position="106"/>
        <end position="124"/>
    </location>
</feature>
<feature type="transmembrane region" description="Helical" evidence="1">
    <location>
        <begin position="424"/>
        <end position="446"/>
    </location>
</feature>
<sequence length="447" mass="50262">MVFHWDRFWPNCTDWRYHDPPLGIRQSPVSVPTKHKARKSFYRLTVRVFSLSLWFEHVACRCWLHISFYLDFCNCARIWACSCRCMILILHAVGNVSMESSEGMQMEYIAVFIAGLFPGALVAFDSELLQALPQFTALRVYCAGVWHNAVCCAGCGLVLFLLPLILCPFYIHNECPLVLDLSSTSPLSEYLSPGDSIISLDGVRIHNAQEWMEMTALIDEVSLHITNHSKYNGDFGRVTGRKGYCVPNFMTEDPKKILSVDNQSACPNDLTAFAKIPCLDMRMSDGGSSEDGHPKRRQDSNCMNAKDIVKLNKCGDGWATITNGSSCTCSLDESCLSPLWMPGLSWVEIKYLRSSSPECMQLGRNSFSISQISDLAEAKCHGTFVFVGDVISMVYFLDGESLLEVTLSHFTLLSPWKREMVLRACLFGGTLISLLVFVRTFFSFFYA</sequence>
<accession>A0A922J7T3</accession>
<evidence type="ECO:0008006" key="4">
    <source>
        <dbReference type="Google" id="ProtNLM"/>
    </source>
</evidence>
<reference evidence="2" key="1">
    <citation type="submission" date="2021-01" db="EMBL/GenBank/DDBJ databases">
        <authorList>
            <person name="Lovell J.T."/>
            <person name="Bentley N."/>
            <person name="Bhattarai G."/>
            <person name="Jenkins J.W."/>
            <person name="Sreedasyam A."/>
            <person name="Alarcon Y."/>
            <person name="Bock C."/>
            <person name="Boston L."/>
            <person name="Carlson J."/>
            <person name="Cervantes K."/>
            <person name="Clermont K."/>
            <person name="Krom N."/>
            <person name="Kubenka K."/>
            <person name="Mamidi S."/>
            <person name="Mattison C."/>
            <person name="Monteros M."/>
            <person name="Pisani C."/>
            <person name="Plott C."/>
            <person name="Rajasekar S."/>
            <person name="Rhein H.S."/>
            <person name="Rohla C."/>
            <person name="Song M."/>
            <person name="Hilaire R.S."/>
            <person name="Shu S."/>
            <person name="Wells L."/>
            <person name="Wang X."/>
            <person name="Webber J."/>
            <person name="Heerema R.J."/>
            <person name="Klein P."/>
            <person name="Conner P."/>
            <person name="Grauke L."/>
            <person name="Grimwood J."/>
            <person name="Schmutz J."/>
            <person name="Randall J.J."/>
        </authorList>
    </citation>
    <scope>NUCLEOTIDE SEQUENCE</scope>
    <source>
        <tissue evidence="2">Leaf</tissue>
    </source>
</reference>
<dbReference type="Proteomes" id="UP000811246">
    <property type="component" value="Chromosome 9"/>
</dbReference>
<dbReference type="GO" id="GO:0016020">
    <property type="term" value="C:membrane"/>
    <property type="evidence" value="ECO:0007669"/>
    <property type="project" value="InterPro"/>
</dbReference>
<keyword evidence="1" id="KW-0472">Membrane</keyword>
<dbReference type="AlphaFoldDB" id="A0A922J7T3"/>
<keyword evidence="1" id="KW-1133">Transmembrane helix</keyword>
<organism evidence="2 3">
    <name type="scientific">Carya illinoinensis</name>
    <name type="common">Pecan</name>
    <dbReference type="NCBI Taxonomy" id="32201"/>
    <lineage>
        <taxon>Eukaryota</taxon>
        <taxon>Viridiplantae</taxon>
        <taxon>Streptophyta</taxon>
        <taxon>Embryophyta</taxon>
        <taxon>Tracheophyta</taxon>
        <taxon>Spermatophyta</taxon>
        <taxon>Magnoliopsida</taxon>
        <taxon>eudicotyledons</taxon>
        <taxon>Gunneridae</taxon>
        <taxon>Pentapetalae</taxon>
        <taxon>rosids</taxon>
        <taxon>fabids</taxon>
        <taxon>Fagales</taxon>
        <taxon>Juglandaceae</taxon>
        <taxon>Carya</taxon>
    </lineage>
</organism>
<dbReference type="PANTHER" id="PTHR13325">
    <property type="entry name" value="PROTEASE M50 MEMBRANE-BOUND TRANSCRIPTION FACTOR SITE 2 PROTEASE"/>
    <property type="match status" value="1"/>
</dbReference>
<evidence type="ECO:0000313" key="3">
    <source>
        <dbReference type="Proteomes" id="UP000811246"/>
    </source>
</evidence>